<dbReference type="InParanoid" id="G4ZS47"/>
<name>G4ZS47_PHYSP</name>
<gene>
    <name evidence="2" type="ORF">PHYSODRAFT_355072</name>
</gene>
<evidence type="ECO:0000313" key="3">
    <source>
        <dbReference type="Proteomes" id="UP000002640"/>
    </source>
</evidence>
<dbReference type="AlphaFoldDB" id="G4ZS47"/>
<reference evidence="2 3" key="1">
    <citation type="journal article" date="2006" name="Science">
        <title>Phytophthora genome sequences uncover evolutionary origins and mechanisms of pathogenesis.</title>
        <authorList>
            <person name="Tyler B.M."/>
            <person name="Tripathy S."/>
            <person name="Zhang X."/>
            <person name="Dehal P."/>
            <person name="Jiang R.H."/>
            <person name="Aerts A."/>
            <person name="Arredondo F.D."/>
            <person name="Baxter L."/>
            <person name="Bensasson D."/>
            <person name="Beynon J.L."/>
            <person name="Chapman J."/>
            <person name="Damasceno C.M."/>
            <person name="Dorrance A.E."/>
            <person name="Dou D."/>
            <person name="Dickerman A.W."/>
            <person name="Dubchak I.L."/>
            <person name="Garbelotto M."/>
            <person name="Gijzen M."/>
            <person name="Gordon S.G."/>
            <person name="Govers F."/>
            <person name="Grunwald N.J."/>
            <person name="Huang W."/>
            <person name="Ivors K.L."/>
            <person name="Jones R.W."/>
            <person name="Kamoun S."/>
            <person name="Krampis K."/>
            <person name="Lamour K.H."/>
            <person name="Lee M.K."/>
            <person name="McDonald W.H."/>
            <person name="Medina M."/>
            <person name="Meijer H.J."/>
            <person name="Nordberg E.K."/>
            <person name="Maclean D.J."/>
            <person name="Ospina-Giraldo M.D."/>
            <person name="Morris P.F."/>
            <person name="Phuntumart V."/>
            <person name="Putnam N.H."/>
            <person name="Rash S."/>
            <person name="Rose J.K."/>
            <person name="Sakihama Y."/>
            <person name="Salamov A.A."/>
            <person name="Savidor A."/>
            <person name="Scheuring C.F."/>
            <person name="Smith B.M."/>
            <person name="Sobral B.W."/>
            <person name="Terry A."/>
            <person name="Torto-Alalibo T.A."/>
            <person name="Win J."/>
            <person name="Xu Z."/>
            <person name="Zhang H."/>
            <person name="Grigoriev I.V."/>
            <person name="Rokhsar D.S."/>
            <person name="Boore J.L."/>
        </authorList>
    </citation>
    <scope>NUCLEOTIDE SEQUENCE [LARGE SCALE GENOMIC DNA]</scope>
    <source>
        <strain evidence="2 3">P6497</strain>
    </source>
</reference>
<sequence>MEAYSALQDFHARLKALVMEDKLYSPESRYYKLISTGEDDAGETPHLIAIDVTAFSQDNGVPRVQESGQASQLEADVQLNVLHLQWTPSSVALFYRIIPAYASAIQSHDYDLPSEDATPPRSLPAEKESTKESPPRW</sequence>
<dbReference type="EMBL" id="JH159156">
    <property type="protein sequence ID" value="EGZ14343.1"/>
    <property type="molecule type" value="Genomic_DNA"/>
</dbReference>
<dbReference type="RefSeq" id="XP_009531772.1">
    <property type="nucleotide sequence ID" value="XM_009533477.1"/>
</dbReference>
<proteinExistence type="predicted"/>
<keyword evidence="3" id="KW-1185">Reference proteome</keyword>
<dbReference type="Proteomes" id="UP000002640">
    <property type="component" value="Unassembled WGS sequence"/>
</dbReference>
<protein>
    <submittedName>
        <fullName evidence="2">Uncharacterized protein</fullName>
    </submittedName>
</protein>
<evidence type="ECO:0000313" key="2">
    <source>
        <dbReference type="EMBL" id="EGZ14343.1"/>
    </source>
</evidence>
<accession>G4ZS47</accession>
<feature type="compositionally biased region" description="Basic and acidic residues" evidence="1">
    <location>
        <begin position="124"/>
        <end position="137"/>
    </location>
</feature>
<dbReference type="GeneID" id="20649796"/>
<feature type="region of interest" description="Disordered" evidence="1">
    <location>
        <begin position="109"/>
        <end position="137"/>
    </location>
</feature>
<organism evidence="2 3">
    <name type="scientific">Phytophthora sojae (strain P6497)</name>
    <name type="common">Soybean stem and root rot agent</name>
    <name type="synonym">Phytophthora megasperma f. sp. glycines</name>
    <dbReference type="NCBI Taxonomy" id="1094619"/>
    <lineage>
        <taxon>Eukaryota</taxon>
        <taxon>Sar</taxon>
        <taxon>Stramenopiles</taxon>
        <taxon>Oomycota</taxon>
        <taxon>Peronosporomycetes</taxon>
        <taxon>Peronosporales</taxon>
        <taxon>Peronosporaceae</taxon>
        <taxon>Phytophthora</taxon>
    </lineage>
</organism>
<dbReference type="KEGG" id="psoj:PHYSODRAFT_355072"/>
<evidence type="ECO:0000256" key="1">
    <source>
        <dbReference type="SAM" id="MobiDB-lite"/>
    </source>
</evidence>